<proteinExistence type="predicted"/>
<organism evidence="1 2">
    <name type="scientific">Prymnesium parvum</name>
    <name type="common">Toxic golden alga</name>
    <dbReference type="NCBI Taxonomy" id="97485"/>
    <lineage>
        <taxon>Eukaryota</taxon>
        <taxon>Haptista</taxon>
        <taxon>Haptophyta</taxon>
        <taxon>Prymnesiophyceae</taxon>
        <taxon>Prymnesiales</taxon>
        <taxon>Prymnesiaceae</taxon>
        <taxon>Prymnesium</taxon>
    </lineage>
</organism>
<dbReference type="Proteomes" id="UP001515480">
    <property type="component" value="Unassembled WGS sequence"/>
</dbReference>
<reference evidence="1 2" key="1">
    <citation type="journal article" date="2024" name="Science">
        <title>Giant polyketide synthase enzymes in the biosynthesis of giant marine polyether toxins.</title>
        <authorList>
            <person name="Fallon T.R."/>
            <person name="Shende V.V."/>
            <person name="Wierzbicki I.H."/>
            <person name="Pendleton A.L."/>
            <person name="Watervoot N.F."/>
            <person name="Auber R.P."/>
            <person name="Gonzalez D.J."/>
            <person name="Wisecaver J.H."/>
            <person name="Moore B.S."/>
        </authorList>
    </citation>
    <scope>NUCLEOTIDE SEQUENCE [LARGE SCALE GENOMIC DNA]</scope>
    <source>
        <strain evidence="1 2">12B1</strain>
    </source>
</reference>
<gene>
    <name evidence="1" type="ORF">AB1Y20_009515</name>
</gene>
<accession>A0AB34K2D3</accession>
<dbReference type="AlphaFoldDB" id="A0AB34K2D3"/>
<sequence length="121" mass="12735">MSHLLLSRTLMCLSRCGSRAAALALLLSRCGALLSLLLRLPHCVSRGTSLALPALSHSLDALSRSLLSCPQRLSPNGSRAAAFAQAALSSCVSRAVSRTASVALRLSRHLYRSPCALTLPI</sequence>
<protein>
    <recommendedName>
        <fullName evidence="3">Secreted protein</fullName>
    </recommendedName>
</protein>
<name>A0AB34K2D3_PRYPA</name>
<comment type="caution">
    <text evidence="1">The sequence shown here is derived from an EMBL/GenBank/DDBJ whole genome shotgun (WGS) entry which is preliminary data.</text>
</comment>
<evidence type="ECO:0000313" key="2">
    <source>
        <dbReference type="Proteomes" id="UP001515480"/>
    </source>
</evidence>
<evidence type="ECO:0000313" key="1">
    <source>
        <dbReference type="EMBL" id="KAL1528154.1"/>
    </source>
</evidence>
<keyword evidence="2" id="KW-1185">Reference proteome</keyword>
<dbReference type="EMBL" id="JBGBPQ010000002">
    <property type="protein sequence ID" value="KAL1528154.1"/>
    <property type="molecule type" value="Genomic_DNA"/>
</dbReference>
<evidence type="ECO:0008006" key="3">
    <source>
        <dbReference type="Google" id="ProtNLM"/>
    </source>
</evidence>